<dbReference type="CDD" id="cd07516">
    <property type="entry name" value="HAD_Pase"/>
    <property type="match status" value="1"/>
</dbReference>
<dbReference type="PANTHER" id="PTHR10000">
    <property type="entry name" value="PHOSPHOSERINE PHOSPHATASE"/>
    <property type="match status" value="1"/>
</dbReference>
<comment type="caution">
    <text evidence="1">The sequence shown here is derived from an EMBL/GenBank/DDBJ whole genome shotgun (WGS) entry which is preliminary data.</text>
</comment>
<dbReference type="InterPro" id="IPR023214">
    <property type="entry name" value="HAD_sf"/>
</dbReference>
<dbReference type="InterPro" id="IPR036412">
    <property type="entry name" value="HAD-like_sf"/>
</dbReference>
<dbReference type="Proteomes" id="UP000193642">
    <property type="component" value="Unassembled WGS sequence"/>
</dbReference>
<evidence type="ECO:0008006" key="3">
    <source>
        <dbReference type="Google" id="ProtNLM"/>
    </source>
</evidence>
<dbReference type="SFLD" id="SFLDG01140">
    <property type="entry name" value="C2.B:_Phosphomannomutase_and_P"/>
    <property type="match status" value="1"/>
</dbReference>
<dbReference type="SUPFAM" id="SSF56784">
    <property type="entry name" value="HAD-like"/>
    <property type="match status" value="1"/>
</dbReference>
<dbReference type="PANTHER" id="PTHR10000:SF8">
    <property type="entry name" value="HAD SUPERFAMILY HYDROLASE-LIKE, TYPE 3"/>
    <property type="match status" value="1"/>
</dbReference>
<evidence type="ECO:0000313" key="2">
    <source>
        <dbReference type="Proteomes" id="UP000193642"/>
    </source>
</evidence>
<dbReference type="Gene3D" id="3.30.1240.10">
    <property type="match status" value="1"/>
</dbReference>
<keyword evidence="2" id="KW-1185">Reference proteome</keyword>
<dbReference type="NCBIfam" id="TIGR01484">
    <property type="entry name" value="HAD-SF-IIB"/>
    <property type="match status" value="1"/>
</dbReference>
<sequence>MTRTFKLIAIDVDGTLITSDQKVTGRVATVLRRLHSQGIAIALVTGRPSFHTHMIEEPLGFSPHIVGFNGAVGLVANTKQVLFAHEMSSVQVSQIDEAARTLGLTCCLYELPHENIQITSEVKDTPLIDRFFEESTTPFVNLQSQTLPTRNVPKMFLLTSNPSTDILKVRALCPSVNVYEERYFLDCVPKGIHKGIGLTTLCESLNISLEETVAFGDGTNDLEFLQTAGLGIAMKNGVDALKQVANRVSQFTNDEDGVAIELEAMLEQGLF</sequence>
<reference evidence="1 2" key="1">
    <citation type="submission" date="2016-07" db="EMBL/GenBank/DDBJ databases">
        <title>Pervasive Adenine N6-methylation of Active Genes in Fungi.</title>
        <authorList>
            <consortium name="DOE Joint Genome Institute"/>
            <person name="Mondo S.J."/>
            <person name="Dannebaum R.O."/>
            <person name="Kuo R.C."/>
            <person name="Labutti K."/>
            <person name="Haridas S."/>
            <person name="Kuo A."/>
            <person name="Salamov A."/>
            <person name="Ahrendt S.R."/>
            <person name="Lipzen A."/>
            <person name="Sullivan W."/>
            <person name="Andreopoulos W.B."/>
            <person name="Clum A."/>
            <person name="Lindquist E."/>
            <person name="Daum C."/>
            <person name="Ramamoorthy G.K."/>
            <person name="Gryganskyi A."/>
            <person name="Culley D."/>
            <person name="Magnuson J.K."/>
            <person name="James T.Y."/>
            <person name="O'Malley M.A."/>
            <person name="Stajich J.E."/>
            <person name="Spatafora J.W."/>
            <person name="Visel A."/>
            <person name="Grigoriev I.V."/>
        </authorList>
    </citation>
    <scope>NUCLEOTIDE SEQUENCE [LARGE SCALE GENOMIC DNA]</scope>
    <source>
        <strain evidence="1 2">JEL800</strain>
    </source>
</reference>
<accession>A0A1Y2CM20</accession>
<dbReference type="OrthoDB" id="27226at2759"/>
<dbReference type="EMBL" id="MCGO01000013">
    <property type="protein sequence ID" value="ORY47924.1"/>
    <property type="molecule type" value="Genomic_DNA"/>
</dbReference>
<dbReference type="InterPro" id="IPR006379">
    <property type="entry name" value="HAD-SF_hydro_IIB"/>
</dbReference>
<evidence type="ECO:0000313" key="1">
    <source>
        <dbReference type="EMBL" id="ORY47924.1"/>
    </source>
</evidence>
<dbReference type="PROSITE" id="PS01229">
    <property type="entry name" value="COF_2"/>
    <property type="match status" value="1"/>
</dbReference>
<organism evidence="1 2">
    <name type="scientific">Rhizoclosmatium globosum</name>
    <dbReference type="NCBI Taxonomy" id="329046"/>
    <lineage>
        <taxon>Eukaryota</taxon>
        <taxon>Fungi</taxon>
        <taxon>Fungi incertae sedis</taxon>
        <taxon>Chytridiomycota</taxon>
        <taxon>Chytridiomycota incertae sedis</taxon>
        <taxon>Chytridiomycetes</taxon>
        <taxon>Chytridiales</taxon>
        <taxon>Chytriomycetaceae</taxon>
        <taxon>Rhizoclosmatium</taxon>
    </lineage>
</organism>
<dbReference type="GO" id="GO:0016791">
    <property type="term" value="F:phosphatase activity"/>
    <property type="evidence" value="ECO:0007669"/>
    <property type="project" value="TreeGrafter"/>
</dbReference>
<name>A0A1Y2CM20_9FUNG</name>
<gene>
    <name evidence="1" type="ORF">BCR33DRAFT_714968</name>
</gene>
<dbReference type="GO" id="GO:0005829">
    <property type="term" value="C:cytosol"/>
    <property type="evidence" value="ECO:0007669"/>
    <property type="project" value="TreeGrafter"/>
</dbReference>
<proteinExistence type="predicted"/>
<dbReference type="Pfam" id="PF08282">
    <property type="entry name" value="Hydrolase_3"/>
    <property type="match status" value="1"/>
</dbReference>
<protein>
    <recommendedName>
        <fullName evidence="3">HAD-like protein</fullName>
    </recommendedName>
</protein>
<dbReference type="InterPro" id="IPR000150">
    <property type="entry name" value="Cof"/>
</dbReference>
<dbReference type="Gene3D" id="3.40.50.1000">
    <property type="entry name" value="HAD superfamily/HAD-like"/>
    <property type="match status" value="1"/>
</dbReference>
<dbReference type="GO" id="GO:0000287">
    <property type="term" value="F:magnesium ion binding"/>
    <property type="evidence" value="ECO:0007669"/>
    <property type="project" value="TreeGrafter"/>
</dbReference>
<dbReference type="AlphaFoldDB" id="A0A1Y2CM20"/>
<dbReference type="NCBIfam" id="TIGR00099">
    <property type="entry name" value="Cof-subfamily"/>
    <property type="match status" value="1"/>
</dbReference>
<dbReference type="SFLD" id="SFLDS00003">
    <property type="entry name" value="Haloacid_Dehalogenase"/>
    <property type="match status" value="1"/>
</dbReference>